<reference evidence="1" key="1">
    <citation type="submission" date="2018-05" db="EMBL/GenBank/DDBJ databases">
        <authorList>
            <person name="Lanie J.A."/>
            <person name="Ng W.-L."/>
            <person name="Kazmierczak K.M."/>
            <person name="Andrzejewski T.M."/>
            <person name="Davidsen T.M."/>
            <person name="Wayne K.J."/>
            <person name="Tettelin H."/>
            <person name="Glass J.I."/>
            <person name="Rusch D."/>
            <person name="Podicherti R."/>
            <person name="Tsui H.-C.T."/>
            <person name="Winkler M.E."/>
        </authorList>
    </citation>
    <scope>NUCLEOTIDE SEQUENCE</scope>
</reference>
<organism evidence="1">
    <name type="scientific">marine metagenome</name>
    <dbReference type="NCBI Taxonomy" id="408172"/>
    <lineage>
        <taxon>unclassified sequences</taxon>
        <taxon>metagenomes</taxon>
        <taxon>ecological metagenomes</taxon>
    </lineage>
</organism>
<name>A0A382MYC1_9ZZZZ</name>
<gene>
    <name evidence="1" type="ORF">METZ01_LOCUS305175</name>
</gene>
<dbReference type="EMBL" id="UINC01095884">
    <property type="protein sequence ID" value="SVC52321.1"/>
    <property type="molecule type" value="Genomic_DNA"/>
</dbReference>
<feature type="non-terminal residue" evidence="1">
    <location>
        <position position="248"/>
    </location>
</feature>
<proteinExistence type="predicted"/>
<accession>A0A382MYC1</accession>
<protein>
    <submittedName>
        <fullName evidence="1">Uncharacterized protein</fullName>
    </submittedName>
</protein>
<sequence>MNYLKYMIIGLVFIPNLFAKDLPGSRDWKVNFSPKVTSDGPAYSLINIGNFGYWQKDDATSAHSPGGSSGGIYPRGTAGAIYLDGVLVGGYTGGNLLHVSGTIYANGLVSGYIGADGNMVTGGDVRIYRIRKDWASLSLDQLRQDAAEVNEISIGSVTDAQIQTVLDQYETDWESWPTHLGAPFYDLDGDGVYDPDDGETPGVAGADQVIWYVATDADVGTTSALYGTTPIGVEIQYTLWGYNQPGAS</sequence>
<evidence type="ECO:0000313" key="1">
    <source>
        <dbReference type="EMBL" id="SVC52321.1"/>
    </source>
</evidence>
<dbReference type="AlphaFoldDB" id="A0A382MYC1"/>